<comment type="caution">
    <text evidence="2">The sequence shown here is derived from an EMBL/GenBank/DDBJ whole genome shotgun (WGS) entry which is preliminary data.</text>
</comment>
<feature type="domain" description="DUF5672" evidence="1">
    <location>
        <begin position="152"/>
        <end position="294"/>
    </location>
</feature>
<dbReference type="Pfam" id="PF18922">
    <property type="entry name" value="DUF5672"/>
    <property type="match status" value="1"/>
</dbReference>
<proteinExistence type="predicted"/>
<dbReference type="Proteomes" id="UP000326757">
    <property type="component" value="Unassembled WGS sequence"/>
</dbReference>
<evidence type="ECO:0000259" key="1">
    <source>
        <dbReference type="Pfam" id="PF18922"/>
    </source>
</evidence>
<dbReference type="OrthoDB" id="10025998at2759"/>
<reference evidence="2 3" key="1">
    <citation type="submission" date="2019-06" db="EMBL/GenBank/DDBJ databases">
        <title>Genome Sequence of the Brown Rot Fungal Pathogen Monilinia laxa.</title>
        <authorList>
            <person name="De Miccolis Angelini R.M."/>
            <person name="Landi L."/>
            <person name="Abate D."/>
            <person name="Pollastro S."/>
            <person name="Romanazzi G."/>
            <person name="Faretra F."/>
        </authorList>
    </citation>
    <scope>NUCLEOTIDE SEQUENCE [LARGE SCALE GENOMIC DNA]</scope>
    <source>
        <strain evidence="2 3">Mlax316</strain>
    </source>
</reference>
<organism evidence="2 3">
    <name type="scientific">Monilinia laxa</name>
    <name type="common">Brown rot fungus</name>
    <name type="synonym">Sclerotinia laxa</name>
    <dbReference type="NCBI Taxonomy" id="61186"/>
    <lineage>
        <taxon>Eukaryota</taxon>
        <taxon>Fungi</taxon>
        <taxon>Dikarya</taxon>
        <taxon>Ascomycota</taxon>
        <taxon>Pezizomycotina</taxon>
        <taxon>Leotiomycetes</taxon>
        <taxon>Helotiales</taxon>
        <taxon>Sclerotiniaceae</taxon>
        <taxon>Monilinia</taxon>
    </lineage>
</organism>
<evidence type="ECO:0000313" key="3">
    <source>
        <dbReference type="Proteomes" id="UP000326757"/>
    </source>
</evidence>
<dbReference type="EMBL" id="VIGI01000019">
    <property type="protein sequence ID" value="KAB8290009.1"/>
    <property type="molecule type" value="Genomic_DNA"/>
</dbReference>
<accession>A0A5N6JQ28</accession>
<evidence type="ECO:0000313" key="2">
    <source>
        <dbReference type="EMBL" id="KAB8290009.1"/>
    </source>
</evidence>
<gene>
    <name evidence="2" type="ORF">EYC80_010335</name>
</gene>
<dbReference type="InterPro" id="IPR043729">
    <property type="entry name" value="DUF5672"/>
</dbReference>
<name>A0A5N6JQ28_MONLA</name>
<keyword evidence="3" id="KW-1185">Reference proteome</keyword>
<sequence>MATTSTGLASWSFGARMRPMAIVGVFLSLVFVYGFAYQLKHYEAPPSKPNTSAVEPHTIVQTKTVEYTVTHTSTSISITTTTECPSPTSTLDPKKLAFMVETRPLPHLPLQLSHMASIIPPEWTFKFMGSNTSINYLLGFHHLKDLVASKKLTFIHLPSRWDVSSRESISQMFTDPELYKSLSPAEHLLVFQPDSILCTKAPTTLNDFLQYDYIGAPWSAQSTYGGNGGLSLRRVSSILKVLEKERRKPGDGQLEDLWLSNTLNKLQGSKMANAKVSKSFSVESIWDEAPLGYHIGWLGVHHGQIWDKPEYVSHIMNYCPEVKIILGMKLDNDKPEGIS</sequence>
<dbReference type="AlphaFoldDB" id="A0A5N6JQ28"/>
<protein>
    <recommendedName>
        <fullName evidence="1">DUF5672 domain-containing protein</fullName>
    </recommendedName>
</protein>